<dbReference type="AlphaFoldDB" id="A0AAN7LP68"/>
<feature type="compositionally biased region" description="Basic and acidic residues" evidence="1">
    <location>
        <begin position="191"/>
        <end position="204"/>
    </location>
</feature>
<organism evidence="2 3">
    <name type="scientific">Trapa natans</name>
    <name type="common">Water chestnut</name>
    <dbReference type="NCBI Taxonomy" id="22666"/>
    <lineage>
        <taxon>Eukaryota</taxon>
        <taxon>Viridiplantae</taxon>
        <taxon>Streptophyta</taxon>
        <taxon>Embryophyta</taxon>
        <taxon>Tracheophyta</taxon>
        <taxon>Spermatophyta</taxon>
        <taxon>Magnoliopsida</taxon>
        <taxon>eudicotyledons</taxon>
        <taxon>Gunneridae</taxon>
        <taxon>Pentapetalae</taxon>
        <taxon>rosids</taxon>
        <taxon>malvids</taxon>
        <taxon>Myrtales</taxon>
        <taxon>Lythraceae</taxon>
        <taxon>Trapa</taxon>
    </lineage>
</organism>
<feature type="compositionally biased region" description="Basic and acidic residues" evidence="1">
    <location>
        <begin position="124"/>
        <end position="150"/>
    </location>
</feature>
<keyword evidence="3" id="KW-1185">Reference proteome</keyword>
<protein>
    <recommendedName>
        <fullName evidence="4">Serine/arginine repetitive matrix protein 1-like</fullName>
    </recommendedName>
</protein>
<accession>A0AAN7LP68</accession>
<dbReference type="EMBL" id="JAXQNO010000014">
    <property type="protein sequence ID" value="KAK4784885.1"/>
    <property type="molecule type" value="Genomic_DNA"/>
</dbReference>
<feature type="region of interest" description="Disordered" evidence="1">
    <location>
        <begin position="114"/>
        <end position="297"/>
    </location>
</feature>
<proteinExistence type="predicted"/>
<feature type="compositionally biased region" description="Basic and acidic residues" evidence="1">
    <location>
        <begin position="64"/>
        <end position="84"/>
    </location>
</feature>
<reference evidence="2 3" key="1">
    <citation type="journal article" date="2023" name="Hortic Res">
        <title>Pangenome of water caltrop reveals structural variations and asymmetric subgenome divergence after allopolyploidization.</title>
        <authorList>
            <person name="Zhang X."/>
            <person name="Chen Y."/>
            <person name="Wang L."/>
            <person name="Yuan Y."/>
            <person name="Fang M."/>
            <person name="Shi L."/>
            <person name="Lu R."/>
            <person name="Comes H.P."/>
            <person name="Ma Y."/>
            <person name="Chen Y."/>
            <person name="Huang G."/>
            <person name="Zhou Y."/>
            <person name="Zheng Z."/>
            <person name="Qiu Y."/>
        </authorList>
    </citation>
    <scope>NUCLEOTIDE SEQUENCE [LARGE SCALE GENOMIC DNA]</scope>
    <source>
        <strain evidence="2">F231</strain>
    </source>
</reference>
<dbReference type="PANTHER" id="PTHR33871:SF1">
    <property type="entry name" value="OS05G0503100 PROTEIN"/>
    <property type="match status" value="1"/>
</dbReference>
<evidence type="ECO:0000256" key="1">
    <source>
        <dbReference type="SAM" id="MobiDB-lite"/>
    </source>
</evidence>
<dbReference type="Proteomes" id="UP001346149">
    <property type="component" value="Unassembled WGS sequence"/>
</dbReference>
<name>A0AAN7LP68_TRANT</name>
<sequence length="308" mass="33016">MGCCASKGAGKSGFCRRSPAKPPPPQSAQSDAHLPGPRASLYPTPEEETVVKEVLSETPLPKRSSPEAREGDKARNLRVEDEAPETKILISKLEAAAEIVSEYSEMCSAASGSLSTATTVAATDKVDQEVTSGDLREPRWERRMNADRYRSPVKVQRKSPSAAGVRRPQSHCQSHSRSPARRAQAGTSEPSCDRRRDFSGELRARQRNAGPAGRGTGANSRRSSRSPAPAPRRDGVGNKPSGPVKVPSVGAQNGRNVNSQELPGGREDIDGERTEKTDEVTDGAPLQEGGSESLIENPHVSLECFIFL</sequence>
<comment type="caution">
    <text evidence="2">The sequence shown here is derived from an EMBL/GenBank/DDBJ whole genome shotgun (WGS) entry which is preliminary data.</text>
</comment>
<gene>
    <name evidence="2" type="ORF">SAY86_019253</name>
</gene>
<feature type="compositionally biased region" description="Low complexity" evidence="1">
    <location>
        <begin position="114"/>
        <end position="123"/>
    </location>
</feature>
<feature type="compositionally biased region" description="Basic and acidic residues" evidence="1">
    <location>
        <begin position="264"/>
        <end position="279"/>
    </location>
</feature>
<dbReference type="PANTHER" id="PTHR33871">
    <property type="entry name" value="OS05G0503100 PROTEIN-RELATED"/>
    <property type="match status" value="1"/>
</dbReference>
<evidence type="ECO:0000313" key="3">
    <source>
        <dbReference type="Proteomes" id="UP001346149"/>
    </source>
</evidence>
<feature type="compositionally biased region" description="Polar residues" evidence="1">
    <location>
        <begin position="250"/>
        <end position="261"/>
    </location>
</feature>
<feature type="region of interest" description="Disordered" evidence="1">
    <location>
        <begin position="1"/>
        <end position="84"/>
    </location>
</feature>
<evidence type="ECO:0008006" key="4">
    <source>
        <dbReference type="Google" id="ProtNLM"/>
    </source>
</evidence>
<evidence type="ECO:0000313" key="2">
    <source>
        <dbReference type="EMBL" id="KAK4784885.1"/>
    </source>
</evidence>